<dbReference type="PANTHER" id="PTHR13723">
    <property type="entry name" value="ADAMTS A DISINTEGRIN AND METALLOPROTEASE WITH THROMBOSPONDIN MOTIFS PROTEASE"/>
    <property type="match status" value="1"/>
</dbReference>
<feature type="signal peptide" evidence="7">
    <location>
        <begin position="1"/>
        <end position="24"/>
    </location>
</feature>
<dbReference type="GO" id="GO:0030198">
    <property type="term" value="P:extracellular matrix organization"/>
    <property type="evidence" value="ECO:0007669"/>
    <property type="project" value="InterPro"/>
</dbReference>
<dbReference type="RefSeq" id="XP_053539407.1">
    <property type="nucleotide sequence ID" value="XM_053683432.1"/>
</dbReference>
<proteinExistence type="predicted"/>
<dbReference type="InterPro" id="IPR013273">
    <property type="entry name" value="ADAMTS/ADAMTS-like"/>
</dbReference>
<keyword evidence="2" id="KW-0964">Secreted</keyword>
<dbReference type="FunFam" id="2.20.100.10:FF:000009">
    <property type="entry name" value="ADAMTS-like protein 3 isoform A"/>
    <property type="match status" value="1"/>
</dbReference>
<dbReference type="SMART" id="SM00209">
    <property type="entry name" value="TSP1"/>
    <property type="match status" value="4"/>
</dbReference>
<dbReference type="GeneID" id="128628678"/>
<evidence type="ECO:0000256" key="3">
    <source>
        <dbReference type="ARBA" id="ARBA00022729"/>
    </source>
</evidence>
<dbReference type="InterPro" id="IPR045371">
    <property type="entry name" value="ADAMTS_CR_3"/>
</dbReference>
<keyword evidence="9" id="KW-1185">Reference proteome</keyword>
<feature type="chain" id="PRO_5039886725" evidence="7">
    <location>
        <begin position="25"/>
        <end position="569"/>
    </location>
</feature>
<sequence length="569" mass="64123">MERCFFSVWQMSMVITLMFSGIQAESSQSQSAYFLPEFALSPQGSFLEDTTGEKYLTYRYDDQTSRTTRSDEERDNGWDAWGTWSDCSRTCGGGASYSLRRCLNGGNCEGRNIRYRTCSNTDCPAESGDFRAQQCSAHNDIKYQGQTYEWIPVSYDPISPCALKCQARGKSLVVELAPKVLDGTRCKTESLDMCINGICQEVGCDRQLGSNTKPDNCGVCGGDGSSCRLIRGQSQIHVSLEEPLKTVVEVPLGSRGLRLTAKGPDILMVEAHTLSDRREELVLSSPGSYMLANSTVDYQRGREADRQILRCHGPLTADFTIKVKYTAPKDTVVMFMFYQPIRYQWRETDFFPCSVKCGGGYQLNSADCVDIRYNRTVADHNCHSYTENTKPKPKLKECNMEPCLESDGFKEVMPYDHFQPLPRWEQNPWTSCSVSCGGGSQERSVVCVEEDMQGQIVQVEEWKCTHSPRPVFKQSCNNFECPKWLAMEWSQCTVTCGRGLRYRVVVCVDHQGEHTGGCTSELKPHIKEECLVPIACHKPRESMPVEAKVPWLKQAQELEETRVATEEPT</sequence>
<dbReference type="Pfam" id="PF19236">
    <property type="entry name" value="ADAMTS_CR_3"/>
    <property type="match status" value="1"/>
</dbReference>
<keyword evidence="3 7" id="KW-0732">Signal</keyword>
<evidence type="ECO:0000313" key="10">
    <source>
        <dbReference type="RefSeq" id="XP_053539407.1"/>
    </source>
</evidence>
<dbReference type="InterPro" id="IPR050439">
    <property type="entry name" value="ADAMTS_ADAMTS-like"/>
</dbReference>
<dbReference type="Pfam" id="PF00090">
    <property type="entry name" value="TSP_1"/>
    <property type="match status" value="1"/>
</dbReference>
<evidence type="ECO:0000259" key="8">
    <source>
        <dbReference type="Pfam" id="PF19236"/>
    </source>
</evidence>
<evidence type="ECO:0000256" key="7">
    <source>
        <dbReference type="SAM" id="SignalP"/>
    </source>
</evidence>
<keyword evidence="5 6" id="KW-1015">Disulfide bond</keyword>
<dbReference type="FunFam" id="2.20.100.10:FF:000025">
    <property type="entry name" value="ADAMTS like 1"/>
    <property type="match status" value="1"/>
</dbReference>
<feature type="disulfide bond" evidence="6">
    <location>
        <begin position="87"/>
        <end position="118"/>
    </location>
</feature>
<gene>
    <name evidence="10" type="primary">adamtsl3</name>
</gene>
<protein>
    <submittedName>
        <fullName evidence="10">ADAMTS-like protein 3 isoform X2</fullName>
    </submittedName>
</protein>
<name>A0A9F7RFV8_ICTPU</name>
<evidence type="ECO:0000256" key="1">
    <source>
        <dbReference type="ARBA" id="ARBA00004613"/>
    </source>
</evidence>
<dbReference type="PROSITE" id="PS50092">
    <property type="entry name" value="TSP1"/>
    <property type="match status" value="3"/>
</dbReference>
<evidence type="ECO:0000256" key="6">
    <source>
        <dbReference type="PIRSR" id="PIRSR613273-3"/>
    </source>
</evidence>
<evidence type="ECO:0000313" key="9">
    <source>
        <dbReference type="Proteomes" id="UP000221080"/>
    </source>
</evidence>
<feature type="domain" description="ADAMTS/ADAMTS-like cysteine-rich" evidence="8">
    <location>
        <begin position="160"/>
        <end position="227"/>
    </location>
</feature>
<dbReference type="Gene3D" id="2.60.120.830">
    <property type="match status" value="1"/>
</dbReference>
<evidence type="ECO:0000256" key="4">
    <source>
        <dbReference type="ARBA" id="ARBA00022737"/>
    </source>
</evidence>
<feature type="disulfide bond" evidence="6">
    <location>
        <begin position="102"/>
        <end position="108"/>
    </location>
</feature>
<dbReference type="InterPro" id="IPR036383">
    <property type="entry name" value="TSP1_rpt_sf"/>
</dbReference>
<dbReference type="Pfam" id="PF19030">
    <property type="entry name" value="TSP1_ADAMTS"/>
    <property type="match status" value="3"/>
</dbReference>
<dbReference type="SUPFAM" id="SSF82895">
    <property type="entry name" value="TSP-1 type 1 repeat"/>
    <property type="match status" value="4"/>
</dbReference>
<dbReference type="PRINTS" id="PR01857">
    <property type="entry name" value="ADAMTSFAMILY"/>
</dbReference>
<dbReference type="CTD" id="57188"/>
<dbReference type="GO" id="GO:0005576">
    <property type="term" value="C:extracellular region"/>
    <property type="evidence" value="ECO:0007669"/>
    <property type="project" value="UniProtKB-SubCell"/>
</dbReference>
<comment type="subcellular location">
    <subcellularLocation>
        <location evidence="1">Secreted</location>
    </subcellularLocation>
</comment>
<reference evidence="9" key="1">
    <citation type="journal article" date="2016" name="Nat. Commun.">
        <title>The channel catfish genome sequence provides insights into the evolution of scale formation in teleosts.</title>
        <authorList>
            <person name="Liu Z."/>
            <person name="Liu S."/>
            <person name="Yao J."/>
            <person name="Bao L."/>
            <person name="Zhang J."/>
            <person name="Li Y."/>
            <person name="Jiang C."/>
            <person name="Sun L."/>
            <person name="Wang R."/>
            <person name="Zhang Y."/>
            <person name="Zhou T."/>
            <person name="Zeng Q."/>
            <person name="Fu Q."/>
            <person name="Gao S."/>
            <person name="Li N."/>
            <person name="Koren S."/>
            <person name="Jiang Y."/>
            <person name="Zimin A."/>
            <person name="Xu P."/>
            <person name="Phillippy A.M."/>
            <person name="Geng X."/>
            <person name="Song L."/>
            <person name="Sun F."/>
            <person name="Li C."/>
            <person name="Wang X."/>
            <person name="Chen A."/>
            <person name="Jin Y."/>
            <person name="Yuan Z."/>
            <person name="Yang Y."/>
            <person name="Tan S."/>
            <person name="Peatman E."/>
            <person name="Lu J."/>
            <person name="Qin Z."/>
            <person name="Dunham R."/>
            <person name="Li Z."/>
            <person name="Sonstegard T."/>
            <person name="Feng J."/>
            <person name="Danzmann R.G."/>
            <person name="Schroeder S."/>
            <person name="Scheffler B."/>
            <person name="Duke M.V."/>
            <person name="Ballard L."/>
            <person name="Kucuktas H."/>
            <person name="Kaltenboeck L."/>
            <person name="Liu H."/>
            <person name="Armbruster J."/>
            <person name="Xie Y."/>
            <person name="Kirby M.L."/>
            <person name="Tian Y."/>
            <person name="Flanagan M.E."/>
            <person name="Mu W."/>
            <person name="Waldbieser G.C."/>
        </authorList>
    </citation>
    <scope>NUCLEOTIDE SEQUENCE [LARGE SCALE GENOMIC DNA]</scope>
    <source>
        <strain evidence="9">SDA103</strain>
    </source>
</reference>
<dbReference type="InterPro" id="IPR000884">
    <property type="entry name" value="TSP1_rpt"/>
</dbReference>
<feature type="disulfide bond" evidence="6">
    <location>
        <begin position="91"/>
        <end position="123"/>
    </location>
</feature>
<organism evidence="9 10">
    <name type="scientific">Ictalurus punctatus</name>
    <name type="common">Channel catfish</name>
    <name type="synonym">Silurus punctatus</name>
    <dbReference type="NCBI Taxonomy" id="7998"/>
    <lineage>
        <taxon>Eukaryota</taxon>
        <taxon>Metazoa</taxon>
        <taxon>Chordata</taxon>
        <taxon>Craniata</taxon>
        <taxon>Vertebrata</taxon>
        <taxon>Euteleostomi</taxon>
        <taxon>Actinopterygii</taxon>
        <taxon>Neopterygii</taxon>
        <taxon>Teleostei</taxon>
        <taxon>Ostariophysi</taxon>
        <taxon>Siluriformes</taxon>
        <taxon>Ictaluridae</taxon>
        <taxon>Ictalurus</taxon>
    </lineage>
</organism>
<evidence type="ECO:0000256" key="5">
    <source>
        <dbReference type="ARBA" id="ARBA00023157"/>
    </source>
</evidence>
<evidence type="ECO:0000256" key="2">
    <source>
        <dbReference type="ARBA" id="ARBA00022525"/>
    </source>
</evidence>
<reference evidence="10" key="2">
    <citation type="submission" date="2025-08" db="UniProtKB">
        <authorList>
            <consortium name="RefSeq"/>
        </authorList>
    </citation>
    <scope>IDENTIFICATION</scope>
    <source>
        <tissue evidence="10">Blood</tissue>
    </source>
</reference>
<dbReference type="Proteomes" id="UP000221080">
    <property type="component" value="Chromosome 10"/>
</dbReference>
<accession>A0A9F7RFV8</accession>
<dbReference type="AlphaFoldDB" id="A0A9F7RFV8"/>
<dbReference type="GO" id="GO:0031012">
    <property type="term" value="C:extracellular matrix"/>
    <property type="evidence" value="ECO:0007669"/>
    <property type="project" value="TreeGrafter"/>
</dbReference>
<dbReference type="Gene3D" id="2.20.100.10">
    <property type="entry name" value="Thrombospondin type-1 (TSP1) repeat"/>
    <property type="match status" value="4"/>
</dbReference>
<dbReference type="PANTHER" id="PTHR13723:SF169">
    <property type="entry name" value="ADAMTS-LIKE PROTEIN 3"/>
    <property type="match status" value="1"/>
</dbReference>
<keyword evidence="4" id="KW-0677">Repeat</keyword>